<proteinExistence type="inferred from homology"/>
<organism evidence="3 4">
    <name type="scientific">Candidatus Aeolococcus gillhamiae</name>
    <dbReference type="NCBI Taxonomy" id="3127015"/>
    <lineage>
        <taxon>Bacteria</taxon>
        <taxon>Bacillati</taxon>
        <taxon>Candidatus Dormiibacterota</taxon>
        <taxon>Candidatus Dormibacteria</taxon>
        <taxon>Candidatus Aeolococcales</taxon>
        <taxon>Candidatus Aeolococcaceae</taxon>
        <taxon>Candidatus Aeolococcus</taxon>
    </lineage>
</organism>
<sequence length="356" mass="39154">MVNGHEMVYVERKGKILLTDVRFDSEEHLLRVIDTIVSSVGRRIDQRSPLCDARLLDGSRVNAAIAPVALDGPILTIRKFSKDPYQVSDLIGFGTLTQEAAAFIQACVLARANIVVSGGTGTGKTTLLNVCSSFIPVDERIVTIEDAAELQLHQEHVCRMESRPSDVNNEGRITIRDLVANSLRMRPDRIVVGECRGGEALDMLQAMNTGHDGSLTTVHANNPRETLSRLETLVLMAGMDLPLKAIRQQIASAIDLVIQLSRVKDGSRKVTAISEIIGMEGDTITMQEIFKFESKGADPSTGQIIGEFNPTGIRPKIIDRLFDMGVPLPPRLAQLFPDRRQLMAQQALLQQQQRQG</sequence>
<dbReference type="EMBL" id="QHBU01000073">
    <property type="protein sequence ID" value="PZR82422.1"/>
    <property type="molecule type" value="Genomic_DNA"/>
</dbReference>
<evidence type="ECO:0000259" key="2">
    <source>
        <dbReference type="Pfam" id="PF00437"/>
    </source>
</evidence>
<accession>A0A2W5ZAK2</accession>
<dbReference type="InterPro" id="IPR001482">
    <property type="entry name" value="T2SS/T4SS_dom"/>
</dbReference>
<comment type="similarity">
    <text evidence="1">Belongs to the GSP E family.</text>
</comment>
<comment type="caution">
    <text evidence="3">The sequence shown here is derived from an EMBL/GenBank/DDBJ whole genome shotgun (WGS) entry which is preliminary data.</text>
</comment>
<dbReference type="GO" id="GO:0016887">
    <property type="term" value="F:ATP hydrolysis activity"/>
    <property type="evidence" value="ECO:0007669"/>
    <property type="project" value="InterPro"/>
</dbReference>
<dbReference type="InterPro" id="IPR027417">
    <property type="entry name" value="P-loop_NTPase"/>
</dbReference>
<dbReference type="InterPro" id="IPR050921">
    <property type="entry name" value="T4SS_GSP_E_ATPase"/>
</dbReference>
<dbReference type="Proteomes" id="UP000248724">
    <property type="component" value="Unassembled WGS sequence"/>
</dbReference>
<reference evidence="3 4" key="1">
    <citation type="journal article" date="2017" name="Nature">
        <title>Atmospheric trace gases support primary production in Antarctic desert surface soil.</title>
        <authorList>
            <person name="Ji M."/>
            <person name="Greening C."/>
            <person name="Vanwonterghem I."/>
            <person name="Carere C.R."/>
            <person name="Bay S.K."/>
            <person name="Steen J.A."/>
            <person name="Montgomery K."/>
            <person name="Lines T."/>
            <person name="Beardall J."/>
            <person name="van Dorst J."/>
            <person name="Snape I."/>
            <person name="Stott M.B."/>
            <person name="Hugenholtz P."/>
            <person name="Ferrari B.C."/>
        </authorList>
    </citation>
    <scope>NUCLEOTIDE SEQUENCE [LARGE SCALE GENOMIC DNA]</scope>
    <source>
        <strain evidence="3">RRmetagenome_bin12</strain>
    </source>
</reference>
<gene>
    <name evidence="3" type="ORF">DLM65_03900</name>
</gene>
<evidence type="ECO:0000313" key="3">
    <source>
        <dbReference type="EMBL" id="PZR82422.1"/>
    </source>
</evidence>
<dbReference type="Pfam" id="PF00437">
    <property type="entry name" value="T2SSE"/>
    <property type="match status" value="1"/>
</dbReference>
<dbReference type="PANTHER" id="PTHR30486:SF15">
    <property type="entry name" value="TYPE II_IV SECRETION SYSTEM ATPASE"/>
    <property type="match status" value="1"/>
</dbReference>
<name>A0A2W5ZAK2_9BACT</name>
<dbReference type="AlphaFoldDB" id="A0A2W5ZAK2"/>
<dbReference type="Gene3D" id="3.30.450.380">
    <property type="match status" value="1"/>
</dbReference>
<dbReference type="SUPFAM" id="SSF52540">
    <property type="entry name" value="P-loop containing nucleoside triphosphate hydrolases"/>
    <property type="match status" value="1"/>
</dbReference>
<evidence type="ECO:0000313" key="4">
    <source>
        <dbReference type="Proteomes" id="UP000248724"/>
    </source>
</evidence>
<dbReference type="CDD" id="cd01130">
    <property type="entry name" value="VirB11-like_ATPase"/>
    <property type="match status" value="1"/>
</dbReference>
<dbReference type="PANTHER" id="PTHR30486">
    <property type="entry name" value="TWITCHING MOTILITY PROTEIN PILT"/>
    <property type="match status" value="1"/>
</dbReference>
<dbReference type="Gene3D" id="3.40.50.300">
    <property type="entry name" value="P-loop containing nucleotide triphosphate hydrolases"/>
    <property type="match status" value="1"/>
</dbReference>
<evidence type="ECO:0000256" key="1">
    <source>
        <dbReference type="ARBA" id="ARBA00006611"/>
    </source>
</evidence>
<protein>
    <recommendedName>
        <fullName evidence="2">Bacterial type II secretion system protein E domain-containing protein</fullName>
    </recommendedName>
</protein>
<feature type="domain" description="Bacterial type II secretion system protein E" evidence="2">
    <location>
        <begin position="2"/>
        <end position="265"/>
    </location>
</feature>